<dbReference type="EMBL" id="CADCVJ010000206">
    <property type="protein sequence ID" value="CAA9488199.1"/>
    <property type="molecule type" value="Genomic_DNA"/>
</dbReference>
<dbReference type="AlphaFoldDB" id="A0A6J4SBG2"/>
<evidence type="ECO:0000313" key="2">
    <source>
        <dbReference type="EMBL" id="CAA9488199.1"/>
    </source>
</evidence>
<feature type="compositionally biased region" description="Gly residues" evidence="1">
    <location>
        <begin position="93"/>
        <end position="104"/>
    </location>
</feature>
<feature type="compositionally biased region" description="Basic and acidic residues" evidence="1">
    <location>
        <begin position="252"/>
        <end position="296"/>
    </location>
</feature>
<organism evidence="2">
    <name type="scientific">uncultured Solirubrobacteraceae bacterium</name>
    <dbReference type="NCBI Taxonomy" id="1162706"/>
    <lineage>
        <taxon>Bacteria</taxon>
        <taxon>Bacillati</taxon>
        <taxon>Actinomycetota</taxon>
        <taxon>Thermoleophilia</taxon>
        <taxon>Solirubrobacterales</taxon>
        <taxon>Solirubrobacteraceae</taxon>
        <taxon>environmental samples</taxon>
    </lineage>
</organism>
<gene>
    <name evidence="2" type="ORF">AVDCRST_MAG38-2467</name>
</gene>
<feature type="region of interest" description="Disordered" evidence="1">
    <location>
        <begin position="145"/>
        <end position="168"/>
    </location>
</feature>
<feature type="compositionally biased region" description="Low complexity" evidence="1">
    <location>
        <begin position="146"/>
        <end position="157"/>
    </location>
</feature>
<sequence>EPPSGAQALVAQRDRDARAADPAPAGHRVLRPDHRLPVLLHDPALDARPLGGHRGAGLDPGGARRALDRRLSARPAVGRRRRGGLRALPAELGGPGGGHGGGDADGLRPRRLRRRAAGLLRPAAGPLPVPVGVPVPVDPARHPAVRRVLAPRPARSAGAPDHRLRRPDAADQRLHAAQLLRDGARLAGGGRRGRRRHPHAGHPQGVAAAGHARDRRHRAVRVHDRVERVPLRAALPRRGARELDGVAGRLAAADHRDPGHHPDGGLGDPHHPDHRPLPVRRAADDRGAHARRREGL</sequence>
<feature type="compositionally biased region" description="Basic residues" evidence="1">
    <location>
        <begin position="191"/>
        <end position="200"/>
    </location>
</feature>
<feature type="non-terminal residue" evidence="2">
    <location>
        <position position="296"/>
    </location>
</feature>
<proteinExistence type="predicted"/>
<feature type="region of interest" description="Disordered" evidence="1">
    <location>
        <begin position="181"/>
        <end position="225"/>
    </location>
</feature>
<protein>
    <submittedName>
        <fullName evidence="2">ABC transporter, permease protein</fullName>
    </submittedName>
</protein>
<feature type="compositionally biased region" description="Low complexity" evidence="1">
    <location>
        <begin position="1"/>
        <end position="11"/>
    </location>
</feature>
<reference evidence="2" key="1">
    <citation type="submission" date="2020-02" db="EMBL/GenBank/DDBJ databases">
        <authorList>
            <person name="Meier V. D."/>
        </authorList>
    </citation>
    <scope>NUCLEOTIDE SEQUENCE</scope>
    <source>
        <strain evidence="2">AVDCRST_MAG38</strain>
    </source>
</reference>
<feature type="compositionally biased region" description="Low complexity" evidence="1">
    <location>
        <begin position="201"/>
        <end position="210"/>
    </location>
</feature>
<feature type="region of interest" description="Disordered" evidence="1">
    <location>
        <begin position="1"/>
        <end position="107"/>
    </location>
</feature>
<feature type="non-terminal residue" evidence="2">
    <location>
        <position position="1"/>
    </location>
</feature>
<accession>A0A6J4SBG2</accession>
<feature type="region of interest" description="Disordered" evidence="1">
    <location>
        <begin position="237"/>
        <end position="296"/>
    </location>
</feature>
<evidence type="ECO:0000256" key="1">
    <source>
        <dbReference type="SAM" id="MobiDB-lite"/>
    </source>
</evidence>
<name>A0A6J4SBG2_9ACTN</name>